<dbReference type="AlphaFoldDB" id="A0A4R1QF27"/>
<keyword evidence="4" id="KW-1005">Bacterial flagellum biogenesis</keyword>
<comment type="function">
    <text evidence="1">Needed for flagellar regrowth and assembly.</text>
</comment>
<evidence type="ECO:0000256" key="3">
    <source>
        <dbReference type="ARBA" id="ARBA00022448"/>
    </source>
</evidence>
<organism evidence="9 10">
    <name type="scientific">Thermolongibacillus altinsuensis</name>
    <dbReference type="NCBI Taxonomy" id="575256"/>
    <lineage>
        <taxon>Bacteria</taxon>
        <taxon>Bacillati</taxon>
        <taxon>Bacillota</taxon>
        <taxon>Bacilli</taxon>
        <taxon>Bacillales</taxon>
        <taxon>Anoxybacillaceae</taxon>
        <taxon>Thermolongibacillus</taxon>
    </lineage>
</organism>
<comment type="caution">
    <text evidence="9">The sequence shown here is derived from an EMBL/GenBank/DDBJ whole genome shotgun (WGS) entry which is preliminary data.</text>
</comment>
<dbReference type="InterPro" id="IPR018035">
    <property type="entry name" value="Flagellar_FliH/T3SS_HrpE"/>
</dbReference>
<dbReference type="EMBL" id="SLUL01000005">
    <property type="protein sequence ID" value="TCL50371.1"/>
    <property type="molecule type" value="Genomic_DNA"/>
</dbReference>
<dbReference type="InterPro" id="IPR051472">
    <property type="entry name" value="T3SS_Stator/FliH"/>
</dbReference>
<evidence type="ECO:0000256" key="7">
    <source>
        <dbReference type="NCBIfam" id="TIGR03825"/>
    </source>
</evidence>
<dbReference type="InterPro" id="IPR022524">
    <property type="entry name" value="FliH_Bacilli"/>
</dbReference>
<evidence type="ECO:0000259" key="8">
    <source>
        <dbReference type="Pfam" id="PF02108"/>
    </source>
</evidence>
<feature type="domain" description="Flagellar assembly protein FliH/Type III secretion system HrpE" evidence="8">
    <location>
        <begin position="116"/>
        <end position="245"/>
    </location>
</feature>
<evidence type="ECO:0000256" key="2">
    <source>
        <dbReference type="ARBA" id="ARBA00006602"/>
    </source>
</evidence>
<keyword evidence="5" id="KW-0653">Protein transport</keyword>
<keyword evidence="9" id="KW-0969">Cilium</keyword>
<dbReference type="RefSeq" id="WP_132948140.1">
    <property type="nucleotide sequence ID" value="NZ_BSVG01000003.1"/>
</dbReference>
<dbReference type="GO" id="GO:0005829">
    <property type="term" value="C:cytosol"/>
    <property type="evidence" value="ECO:0007669"/>
    <property type="project" value="TreeGrafter"/>
</dbReference>
<proteinExistence type="inferred from homology"/>
<keyword evidence="6" id="KW-1006">Bacterial flagellum protein export</keyword>
<comment type="similarity">
    <text evidence="2">Belongs to the FliH family.</text>
</comment>
<sequence>MILLSKVIKAPFAHTYSDNKKVIQIKNLLSPPHEQQEQTERQSDEQAFLLVEEAKQQAQHIRHEAEAYYQSVQQQILQEQQAWEQEKQQWIEKAQREGYERGLQQGKEEGLQQYQQLLNQAKRVIDSANQQFYDMLQSADETILLVALKVAERIIGERLNENKEHFLSLVKQVIKEVREHEEVKIYVHPSYYDLLIRQKDELKALFSQEAHLFIYPDQDLPETGCVVESPFGRIDASVDTQLEQLKAQLLERIEGEC</sequence>
<reference evidence="9 10" key="1">
    <citation type="submission" date="2019-03" db="EMBL/GenBank/DDBJ databases">
        <title>Genomic Encyclopedia of Type Strains, Phase IV (KMG-IV): sequencing the most valuable type-strain genomes for metagenomic binning, comparative biology and taxonomic classification.</title>
        <authorList>
            <person name="Goeker M."/>
        </authorList>
    </citation>
    <scope>NUCLEOTIDE SEQUENCE [LARGE SCALE GENOMIC DNA]</scope>
    <source>
        <strain evidence="9 10">DSM 24979</strain>
    </source>
</reference>
<name>A0A4R1QF27_9BACL</name>
<accession>A0A4R1QF27</accession>
<evidence type="ECO:0000256" key="4">
    <source>
        <dbReference type="ARBA" id="ARBA00022795"/>
    </source>
</evidence>
<dbReference type="PANTHER" id="PTHR34982:SF1">
    <property type="entry name" value="FLAGELLAR ASSEMBLY PROTEIN FLIH"/>
    <property type="match status" value="1"/>
</dbReference>
<evidence type="ECO:0000256" key="6">
    <source>
        <dbReference type="ARBA" id="ARBA00023225"/>
    </source>
</evidence>
<dbReference type="NCBIfam" id="TIGR03825">
    <property type="entry name" value="FliH_bacil"/>
    <property type="match status" value="1"/>
</dbReference>
<dbReference type="Proteomes" id="UP000295658">
    <property type="component" value="Unassembled WGS sequence"/>
</dbReference>
<keyword evidence="9" id="KW-0282">Flagellum</keyword>
<dbReference type="GO" id="GO:0044781">
    <property type="term" value="P:bacterial-type flagellum organization"/>
    <property type="evidence" value="ECO:0007669"/>
    <property type="project" value="UniProtKB-KW"/>
</dbReference>
<keyword evidence="9" id="KW-0966">Cell projection</keyword>
<dbReference type="PANTHER" id="PTHR34982">
    <property type="entry name" value="YOP PROTEINS TRANSLOCATION PROTEIN L"/>
    <property type="match status" value="1"/>
</dbReference>
<evidence type="ECO:0000313" key="10">
    <source>
        <dbReference type="Proteomes" id="UP000295658"/>
    </source>
</evidence>
<protein>
    <recommendedName>
        <fullName evidence="7">Flagellar assembly protein FliH</fullName>
    </recommendedName>
</protein>
<dbReference type="OrthoDB" id="19020at2"/>
<gene>
    <name evidence="9" type="ORF">EDD69_105172</name>
</gene>
<evidence type="ECO:0000313" key="9">
    <source>
        <dbReference type="EMBL" id="TCL50371.1"/>
    </source>
</evidence>
<evidence type="ECO:0000256" key="5">
    <source>
        <dbReference type="ARBA" id="ARBA00022927"/>
    </source>
</evidence>
<dbReference type="SUPFAM" id="SSF160527">
    <property type="entry name" value="V-type ATPase subunit E-like"/>
    <property type="match status" value="1"/>
</dbReference>
<keyword evidence="3" id="KW-0813">Transport</keyword>
<dbReference type="Pfam" id="PF02108">
    <property type="entry name" value="FliH"/>
    <property type="match status" value="1"/>
</dbReference>
<keyword evidence="10" id="KW-1185">Reference proteome</keyword>
<dbReference type="GO" id="GO:0015031">
    <property type="term" value="P:protein transport"/>
    <property type="evidence" value="ECO:0007669"/>
    <property type="project" value="UniProtKB-KW"/>
</dbReference>
<evidence type="ECO:0000256" key="1">
    <source>
        <dbReference type="ARBA" id="ARBA00003041"/>
    </source>
</evidence>